<feature type="transmembrane region" description="Helical" evidence="6">
    <location>
        <begin position="15"/>
        <end position="35"/>
    </location>
</feature>
<dbReference type="InterPro" id="IPR052159">
    <property type="entry name" value="Competence_DNA_uptake"/>
</dbReference>
<comment type="subcellular location">
    <subcellularLocation>
        <location evidence="1">Cell membrane</location>
        <topology evidence="1">Multi-pass membrane protein</topology>
    </subcellularLocation>
</comment>
<proteinExistence type="predicted"/>
<evidence type="ECO:0000256" key="1">
    <source>
        <dbReference type="ARBA" id="ARBA00004651"/>
    </source>
</evidence>
<feature type="transmembrane region" description="Helical" evidence="6">
    <location>
        <begin position="349"/>
        <end position="368"/>
    </location>
</feature>
<evidence type="ECO:0000313" key="9">
    <source>
        <dbReference type="EMBL" id="OUO03226.1"/>
    </source>
</evidence>
<evidence type="ECO:0000256" key="2">
    <source>
        <dbReference type="ARBA" id="ARBA00022475"/>
    </source>
</evidence>
<name>A0A1Y3YZH6_9BACE</name>
<dbReference type="NCBIfam" id="TIGR00360">
    <property type="entry name" value="ComEC_N-term"/>
    <property type="match status" value="1"/>
</dbReference>
<sequence length="684" mass="76950">MPLVGGIVYGDKYPYILPASLWIAVILLLIGAYLLSRKYYAFCKLYGVVVFWACFVLGWALVSLQLKQADHAFPNTEKSSAYQVVLTAKPEIKKNSILFHAVLRGEVLKDTLLYDFSEKTFLFYFPKDSAAYSLKRGDRLLVYARLSPPVNNGNPDEFDYARYLLRKGICGTAYVHAGHWRRIGCDGSSTFRQQASDCRDKMVAGYRNMGFQGDELAVLSALTVGCKEELSEHVIETYSVAGASHVLALSGLHIGFISALLLFVLSPLWNRWRFLKPFLLLSVILSLWGFAFLTGLSSSVVRAVIMCSLWLLSALFPACQRLTLNTLGATAFLMLLFNPVWLFDVGFQLSFAAVTAILLLQPGLYGLLPVKNTALRKVWALITVSIAAQIGTAPLVMLYFSRFSTHFLLTNLWVIPLVSLIVYATVVLLALTPFPGLQHFFAEMTEMLIRLQNTVLRWIEQLPLASIDHIRMDIREVFLFYFSLLLLCRVVTRRTATNVYIALSALLLCVSYHSYSFMADASRRSLVFYNVRGCPAVHCLTDNSYSWLVCTDSLSDITRLERALTPHWNRLRLKSPAVITGDYSAPDISVRNQIVFYAGKRICLLCDNRWRNRVADIPISIDYLYVSQGYKGGIKELVSLFEVGTVVIDSSVSDYYQERIINDCIRLGISYLSLSEKGSVRIAL</sequence>
<feature type="transmembrane region" description="Helical" evidence="6">
    <location>
        <begin position="412"/>
        <end position="431"/>
    </location>
</feature>
<evidence type="ECO:0000259" key="7">
    <source>
        <dbReference type="Pfam" id="PF03772"/>
    </source>
</evidence>
<evidence type="ECO:0000313" key="10">
    <source>
        <dbReference type="Proteomes" id="UP000195386"/>
    </source>
</evidence>
<accession>A0A1Y3YZH6</accession>
<keyword evidence="5 6" id="KW-0472">Membrane</keyword>
<keyword evidence="3 6" id="KW-0812">Transmembrane</keyword>
<feature type="transmembrane region" description="Helical" evidence="6">
    <location>
        <begin position="246"/>
        <end position="265"/>
    </location>
</feature>
<feature type="domain" description="ComEC/Rec2-related protein" evidence="7">
    <location>
        <begin position="222"/>
        <end position="492"/>
    </location>
</feature>
<comment type="caution">
    <text evidence="9">The sequence shown here is derived from an EMBL/GenBank/DDBJ whole genome shotgun (WGS) entry which is preliminary data.</text>
</comment>
<dbReference type="PANTHER" id="PTHR30619">
    <property type="entry name" value="DNA INTERNALIZATION/COMPETENCE PROTEIN COMEC/REC2"/>
    <property type="match status" value="1"/>
</dbReference>
<feature type="transmembrane region" description="Helical" evidence="6">
    <location>
        <begin position="277"/>
        <end position="294"/>
    </location>
</feature>
<gene>
    <name evidence="9" type="ORF">B5F97_00335</name>
</gene>
<evidence type="ECO:0000256" key="5">
    <source>
        <dbReference type="ARBA" id="ARBA00023136"/>
    </source>
</evidence>
<feature type="transmembrane region" description="Helical" evidence="6">
    <location>
        <begin position="326"/>
        <end position="343"/>
    </location>
</feature>
<dbReference type="InterPro" id="IPR004477">
    <property type="entry name" value="ComEC_N"/>
</dbReference>
<reference evidence="10" key="1">
    <citation type="submission" date="2017-04" db="EMBL/GenBank/DDBJ databases">
        <title>Function of individual gut microbiota members based on whole genome sequencing of pure cultures obtained from chicken caecum.</title>
        <authorList>
            <person name="Medvecky M."/>
            <person name="Cejkova D."/>
            <person name="Polansky O."/>
            <person name="Karasova D."/>
            <person name="Kubasova T."/>
            <person name="Cizek A."/>
            <person name="Rychlik I."/>
        </authorList>
    </citation>
    <scope>NUCLEOTIDE SEQUENCE [LARGE SCALE GENOMIC DNA]</scope>
    <source>
        <strain evidence="10">An43</strain>
    </source>
</reference>
<evidence type="ECO:0000256" key="4">
    <source>
        <dbReference type="ARBA" id="ARBA00022989"/>
    </source>
</evidence>
<dbReference type="Proteomes" id="UP000195386">
    <property type="component" value="Unassembled WGS sequence"/>
</dbReference>
<keyword evidence="4 6" id="KW-1133">Transmembrane helix</keyword>
<dbReference type="RefSeq" id="WP_087425264.1">
    <property type="nucleotide sequence ID" value="NZ_CAMMFP010000004.1"/>
</dbReference>
<dbReference type="GO" id="GO:0005886">
    <property type="term" value="C:plasma membrane"/>
    <property type="evidence" value="ECO:0007669"/>
    <property type="project" value="UniProtKB-SubCell"/>
</dbReference>
<dbReference type="InterPro" id="IPR025405">
    <property type="entry name" value="DUF4131"/>
</dbReference>
<feature type="transmembrane region" description="Helical" evidence="6">
    <location>
        <begin position="42"/>
        <end position="62"/>
    </location>
</feature>
<evidence type="ECO:0000259" key="8">
    <source>
        <dbReference type="Pfam" id="PF13567"/>
    </source>
</evidence>
<dbReference type="EMBL" id="NFII01000001">
    <property type="protein sequence ID" value="OUO03226.1"/>
    <property type="molecule type" value="Genomic_DNA"/>
</dbReference>
<dbReference type="AlphaFoldDB" id="A0A1Y3YZH6"/>
<protein>
    <submittedName>
        <fullName evidence="9">Competence protein</fullName>
    </submittedName>
</protein>
<evidence type="ECO:0000256" key="3">
    <source>
        <dbReference type="ARBA" id="ARBA00022692"/>
    </source>
</evidence>
<dbReference type="Pfam" id="PF13567">
    <property type="entry name" value="DUF4131"/>
    <property type="match status" value="1"/>
</dbReference>
<feature type="transmembrane region" description="Helical" evidence="6">
    <location>
        <begin position="498"/>
        <end position="515"/>
    </location>
</feature>
<organism evidence="9 10">
    <name type="scientific">Bacteroides clarus</name>
    <dbReference type="NCBI Taxonomy" id="626929"/>
    <lineage>
        <taxon>Bacteria</taxon>
        <taxon>Pseudomonadati</taxon>
        <taxon>Bacteroidota</taxon>
        <taxon>Bacteroidia</taxon>
        <taxon>Bacteroidales</taxon>
        <taxon>Bacteroidaceae</taxon>
        <taxon>Bacteroides</taxon>
    </lineage>
</organism>
<dbReference type="PANTHER" id="PTHR30619:SF1">
    <property type="entry name" value="RECOMBINATION PROTEIN 2"/>
    <property type="match status" value="1"/>
</dbReference>
<dbReference type="Pfam" id="PF03772">
    <property type="entry name" value="Competence"/>
    <property type="match status" value="1"/>
</dbReference>
<feature type="transmembrane region" description="Helical" evidence="6">
    <location>
        <begin position="380"/>
        <end position="400"/>
    </location>
</feature>
<keyword evidence="2" id="KW-1003">Cell membrane</keyword>
<evidence type="ECO:0000256" key="6">
    <source>
        <dbReference type="SAM" id="Phobius"/>
    </source>
</evidence>
<feature type="domain" description="DUF4131" evidence="8">
    <location>
        <begin position="17"/>
        <end position="178"/>
    </location>
</feature>